<comment type="caution">
    <text evidence="2">The sequence shown here is derived from an EMBL/GenBank/DDBJ whole genome shotgun (WGS) entry which is preliminary data.</text>
</comment>
<dbReference type="AlphaFoldDB" id="A0A0B2A1M0"/>
<dbReference type="InterPro" id="IPR036397">
    <property type="entry name" value="RNaseH_sf"/>
</dbReference>
<dbReference type="Pfam" id="PF01612">
    <property type="entry name" value="DNA_pol_A_exo1"/>
    <property type="match status" value="1"/>
</dbReference>
<dbReference type="InterPro" id="IPR041605">
    <property type="entry name" value="Exo_C"/>
</dbReference>
<dbReference type="PANTHER" id="PTHR47649:SF1">
    <property type="entry name" value="RIBONUCLEASE D"/>
    <property type="match status" value="1"/>
</dbReference>
<gene>
    <name evidence="2" type="ORF">LK09_11170</name>
</gene>
<dbReference type="GO" id="GO:0006139">
    <property type="term" value="P:nucleobase-containing compound metabolic process"/>
    <property type="evidence" value="ECO:0007669"/>
    <property type="project" value="InterPro"/>
</dbReference>
<dbReference type="Pfam" id="PF00570">
    <property type="entry name" value="HRDC"/>
    <property type="match status" value="1"/>
</dbReference>
<dbReference type="RefSeq" id="WP_039399288.1">
    <property type="nucleotide sequence ID" value="NZ_JTDK01000010.1"/>
</dbReference>
<dbReference type="InterPro" id="IPR051086">
    <property type="entry name" value="RNase_D-like"/>
</dbReference>
<proteinExistence type="predicted"/>
<evidence type="ECO:0000259" key="1">
    <source>
        <dbReference type="PROSITE" id="PS50967"/>
    </source>
</evidence>
<feature type="domain" description="HRDC" evidence="1">
    <location>
        <begin position="209"/>
        <end position="289"/>
    </location>
</feature>
<evidence type="ECO:0000313" key="2">
    <source>
        <dbReference type="EMBL" id="KHK97354.1"/>
    </source>
</evidence>
<dbReference type="InterPro" id="IPR010997">
    <property type="entry name" value="HRDC-like_sf"/>
</dbReference>
<dbReference type="Proteomes" id="UP000031030">
    <property type="component" value="Unassembled WGS sequence"/>
</dbReference>
<dbReference type="OrthoDB" id="144122at2"/>
<dbReference type="PANTHER" id="PTHR47649">
    <property type="entry name" value="RIBONUCLEASE D"/>
    <property type="match status" value="1"/>
</dbReference>
<dbReference type="PROSITE" id="PS50967">
    <property type="entry name" value="HRDC"/>
    <property type="match status" value="1"/>
</dbReference>
<dbReference type="STRING" id="1348253.LK09_11170"/>
<organism evidence="2 3">
    <name type="scientific">Microbacterium mangrovi</name>
    <dbReference type="NCBI Taxonomy" id="1348253"/>
    <lineage>
        <taxon>Bacteria</taxon>
        <taxon>Bacillati</taxon>
        <taxon>Actinomycetota</taxon>
        <taxon>Actinomycetes</taxon>
        <taxon>Micrococcales</taxon>
        <taxon>Microbacteriaceae</taxon>
        <taxon>Microbacterium</taxon>
    </lineage>
</organism>
<dbReference type="SMART" id="SM00341">
    <property type="entry name" value="HRDC"/>
    <property type="match status" value="1"/>
</dbReference>
<dbReference type="EMBL" id="JTDK01000010">
    <property type="protein sequence ID" value="KHK97354.1"/>
    <property type="molecule type" value="Genomic_DNA"/>
</dbReference>
<keyword evidence="3" id="KW-1185">Reference proteome</keyword>
<dbReference type="GO" id="GO:0008408">
    <property type="term" value="F:3'-5' exonuclease activity"/>
    <property type="evidence" value="ECO:0007669"/>
    <property type="project" value="InterPro"/>
</dbReference>
<dbReference type="GO" id="GO:0000166">
    <property type="term" value="F:nucleotide binding"/>
    <property type="evidence" value="ECO:0007669"/>
    <property type="project" value="InterPro"/>
</dbReference>
<dbReference type="CDD" id="cd06142">
    <property type="entry name" value="RNaseD_exo"/>
    <property type="match status" value="1"/>
</dbReference>
<dbReference type="Gene3D" id="3.30.420.10">
    <property type="entry name" value="Ribonuclease H-like superfamily/Ribonuclease H"/>
    <property type="match status" value="1"/>
</dbReference>
<reference evidence="2 3" key="1">
    <citation type="submission" date="2014-11" db="EMBL/GenBank/DDBJ databases">
        <title>Genome sequence of Microbacterium mangrovi MUSC 115(T).</title>
        <authorList>
            <person name="Lee L.-H."/>
        </authorList>
    </citation>
    <scope>NUCLEOTIDE SEQUENCE [LARGE SCALE GENOMIC DNA]</scope>
    <source>
        <strain evidence="2 3">MUSC 115</strain>
    </source>
</reference>
<dbReference type="InterPro" id="IPR002562">
    <property type="entry name" value="3'-5'_exonuclease_dom"/>
</dbReference>
<dbReference type="Gene3D" id="1.10.150.80">
    <property type="entry name" value="HRDC domain"/>
    <property type="match status" value="2"/>
</dbReference>
<dbReference type="InterPro" id="IPR002121">
    <property type="entry name" value="HRDC_dom"/>
</dbReference>
<name>A0A0B2A1M0_9MICO</name>
<dbReference type="InterPro" id="IPR012337">
    <property type="entry name" value="RNaseH-like_sf"/>
</dbReference>
<evidence type="ECO:0000313" key="3">
    <source>
        <dbReference type="Proteomes" id="UP000031030"/>
    </source>
</evidence>
<dbReference type="SMART" id="SM00474">
    <property type="entry name" value="35EXOc"/>
    <property type="match status" value="1"/>
</dbReference>
<dbReference type="SUPFAM" id="SSF47819">
    <property type="entry name" value="HRDC-like"/>
    <property type="match status" value="1"/>
</dbReference>
<dbReference type="InterPro" id="IPR044876">
    <property type="entry name" value="HRDC_dom_sf"/>
</dbReference>
<sequence>MTDYDVIGDAAGLAAAAEALHAGRGPVAVDVERASGFRYSQRAYLIQVFRRDAGVYLFDAPSVQDFTALQRAIGDEEWVFHAASQDLPSLRELDLVPPRIFDTELASRLLGHDRFGLGAVVEETLGISLAKAHSAADWSTRPLPQPWLEYAALDVLHLVDVRDVLAHEITDQHKEVIAAQEFDAVRTREPKPQREDPWRRLSGLHAVRGQRNLAVARALWQARDEYAREQDVAPGRLVPDRALVAAVLAEPRSKQELAAVKEFNGRASRSQLDRWWAAIEAGRATTDLPRARVHGDALPPPRAWADRNPEADARLKSARPAVEAHAEELHMPTENLLTPELLRRVAWEPPAEYGAAPIGAALADLGARPWQIEETAQLIADAFVGSVQSADEATEPAS</sequence>
<accession>A0A0B2A1M0</accession>
<protein>
    <submittedName>
        <fullName evidence="2">Ribonuclease D</fullName>
    </submittedName>
</protein>
<dbReference type="GO" id="GO:0003676">
    <property type="term" value="F:nucleic acid binding"/>
    <property type="evidence" value="ECO:0007669"/>
    <property type="project" value="InterPro"/>
</dbReference>
<dbReference type="SUPFAM" id="SSF53098">
    <property type="entry name" value="Ribonuclease H-like"/>
    <property type="match status" value="1"/>
</dbReference>
<dbReference type="Pfam" id="PF18305">
    <property type="entry name" value="DNA_pol_A_exoN"/>
    <property type="match status" value="1"/>
</dbReference>